<dbReference type="Proteomes" id="UP000509241">
    <property type="component" value="Chromosome"/>
</dbReference>
<name>A0A7D5GM94_9EURY</name>
<dbReference type="InterPro" id="IPR029787">
    <property type="entry name" value="Nucleotide_cyclase"/>
</dbReference>
<dbReference type="GeneID" id="56034499"/>
<dbReference type="Gene3D" id="3.30.70.270">
    <property type="match status" value="1"/>
</dbReference>
<dbReference type="PANTHER" id="PTHR42202">
    <property type="entry name" value="GTP CYCLOHYDROLASE III"/>
    <property type="match status" value="1"/>
</dbReference>
<evidence type="ECO:0000313" key="4">
    <source>
        <dbReference type="EMBL" id="QLG49952.1"/>
    </source>
</evidence>
<evidence type="ECO:0000313" key="5">
    <source>
        <dbReference type="Proteomes" id="UP000509241"/>
    </source>
</evidence>
<dbReference type="NCBIfam" id="NF002587">
    <property type="entry name" value="PRK02240.1"/>
    <property type="match status" value="1"/>
</dbReference>
<dbReference type="Gene3D" id="3.30.70.1230">
    <property type="entry name" value="Nucleotide cyclase"/>
    <property type="match status" value="1"/>
</dbReference>
<keyword evidence="2" id="KW-0342">GTP-binding</keyword>
<evidence type="ECO:0000256" key="2">
    <source>
        <dbReference type="HAMAP-Rule" id="MF_00608"/>
    </source>
</evidence>
<accession>A0A7D5GM94</accession>
<sequence length="256" mass="28489">METQTQVSLFQIDDYGPWTVTPEPRYEMDLQVLQSRLFRDIARFVGSKGGYVFQTRYDNVIGITNHLDMEDHALLQESIANNFPVTVSIGVSSAPRPGEAVKQSTQILQERGSAQDPNRVEVLGGTTTSDEPAVPLVAHFDIVDVTGEYTDEISEYETFQKVMSSYLSLSEYMRSSYGALSFYAGGDNVIAICPYLKREDFEAAVEHVMEDGGPKYRVGIGHGQTIQDAGMSAKDALETCRERQESVHLELQTQVL</sequence>
<dbReference type="GO" id="GO:0043740">
    <property type="term" value="F:GTP cyclohydrolase IIa activity"/>
    <property type="evidence" value="ECO:0007669"/>
    <property type="project" value="UniProtKB-UniRule"/>
</dbReference>
<dbReference type="InterPro" id="IPR007839">
    <property type="entry name" value="GTP_CycHdrlase_3"/>
</dbReference>
<proteinExistence type="inferred from homology"/>
<dbReference type="OrthoDB" id="25211at2157"/>
<protein>
    <recommendedName>
        <fullName evidence="2 3">GTP cyclohydrolase III</fullName>
        <ecNumber evidence="2 3">3.5.4.29</ecNumber>
    </recommendedName>
</protein>
<evidence type="ECO:0000256" key="3">
    <source>
        <dbReference type="PIRNR" id="PIRNR009265"/>
    </source>
</evidence>
<dbReference type="Pfam" id="PF05165">
    <property type="entry name" value="GCH_III"/>
    <property type="match status" value="1"/>
</dbReference>
<keyword evidence="1 2" id="KW-0378">Hydrolase</keyword>
<evidence type="ECO:0000256" key="1">
    <source>
        <dbReference type="ARBA" id="ARBA00022801"/>
    </source>
</evidence>
<dbReference type="PIRSF" id="PIRSF009265">
    <property type="entry name" value="GTP_cyclohydro_3"/>
    <property type="match status" value="1"/>
</dbReference>
<dbReference type="PANTHER" id="PTHR42202:SF1">
    <property type="entry name" value="GTP CYCLOHYDROLASE III"/>
    <property type="match status" value="1"/>
</dbReference>
<comment type="function">
    <text evidence="2 3">Catalyzes the formation of 2-amino-5-formylamino-6-ribofuranosylamino-4(3H)-pyrimidinone ribonucleotide monophosphate and inorganic phosphate from GTP. Also has an independent pyrophosphate phosphohydrolase activity.</text>
</comment>
<organism evidence="4 5">
    <name type="scientific">Natrinema halophilum</name>
    <dbReference type="NCBI Taxonomy" id="1699371"/>
    <lineage>
        <taxon>Archaea</taxon>
        <taxon>Methanobacteriati</taxon>
        <taxon>Methanobacteriota</taxon>
        <taxon>Stenosarchaea group</taxon>
        <taxon>Halobacteria</taxon>
        <taxon>Halobacteriales</taxon>
        <taxon>Natrialbaceae</taxon>
        <taxon>Natrinema</taxon>
    </lineage>
</organism>
<dbReference type="EC" id="3.5.4.29" evidence="2 3"/>
<dbReference type="EMBL" id="CP058601">
    <property type="protein sequence ID" value="QLG49952.1"/>
    <property type="molecule type" value="Genomic_DNA"/>
</dbReference>
<dbReference type="HAMAP" id="MF_00608">
    <property type="entry name" value="GTP_cyclohydro_3"/>
    <property type="match status" value="1"/>
</dbReference>
<dbReference type="InterPro" id="IPR043128">
    <property type="entry name" value="Rev_trsase/Diguanyl_cyclase"/>
</dbReference>
<dbReference type="KEGG" id="haly:HYG82_14370"/>
<comment type="similarity">
    <text evidence="2 3">Belongs to the archaeal-type GTP cyclohydrolase family.</text>
</comment>
<comment type="catalytic activity">
    <reaction evidence="2 3">
        <text>GTP + 3 H2O = 2-amino-5-formylamino-6-(5-phospho-D-ribosylamino)pyrimidin-4(3H)-one + 2 phosphate + 2 H(+)</text>
        <dbReference type="Rhea" id="RHEA:22468"/>
        <dbReference type="ChEBI" id="CHEBI:15377"/>
        <dbReference type="ChEBI" id="CHEBI:15378"/>
        <dbReference type="ChEBI" id="CHEBI:37565"/>
        <dbReference type="ChEBI" id="CHEBI:43474"/>
        <dbReference type="ChEBI" id="CHEBI:57258"/>
        <dbReference type="EC" id="3.5.4.29"/>
    </reaction>
</comment>
<dbReference type="AlphaFoldDB" id="A0A7D5GM94"/>
<reference evidence="4 5" key="1">
    <citation type="submission" date="2020-07" db="EMBL/GenBank/DDBJ databases">
        <authorList>
            <person name="Cui H."/>
        </authorList>
    </citation>
    <scope>NUCLEOTIDE SEQUENCE [LARGE SCALE GENOMIC DNA]</scope>
    <source>
        <strain evidence="4 5">YPL8</strain>
    </source>
</reference>
<dbReference type="GO" id="GO:0005525">
    <property type="term" value="F:GTP binding"/>
    <property type="evidence" value="ECO:0007669"/>
    <property type="project" value="UniProtKB-KW"/>
</dbReference>
<gene>
    <name evidence="2" type="primary">gch3</name>
    <name evidence="4" type="ORF">HYG82_14370</name>
</gene>
<keyword evidence="2" id="KW-0547">Nucleotide-binding</keyword>
<keyword evidence="5" id="KW-1185">Reference proteome</keyword>
<dbReference type="RefSeq" id="WP_179261990.1">
    <property type="nucleotide sequence ID" value="NZ_CP058601.1"/>
</dbReference>